<evidence type="ECO:0000256" key="1">
    <source>
        <dbReference type="ARBA" id="ARBA00007637"/>
    </source>
</evidence>
<protein>
    <recommendedName>
        <fullName evidence="2">NAD-dependent epimerase/dehydratase domain-containing protein</fullName>
    </recommendedName>
</protein>
<gene>
    <name evidence="3" type="ORF">AMJ39_02510</name>
</gene>
<comment type="caution">
    <text evidence="3">The sequence shown here is derived from an EMBL/GenBank/DDBJ whole genome shotgun (WGS) entry which is preliminary data.</text>
</comment>
<evidence type="ECO:0000313" key="4">
    <source>
        <dbReference type="Proteomes" id="UP000052008"/>
    </source>
</evidence>
<accession>A0A0S7WWJ4</accession>
<evidence type="ECO:0000259" key="2">
    <source>
        <dbReference type="Pfam" id="PF01370"/>
    </source>
</evidence>
<dbReference type="Pfam" id="PF01370">
    <property type="entry name" value="Epimerase"/>
    <property type="match status" value="1"/>
</dbReference>
<reference evidence="3 4" key="1">
    <citation type="journal article" date="2015" name="Microbiome">
        <title>Genomic resolution of linkages in carbon, nitrogen, and sulfur cycling among widespread estuary sediment bacteria.</title>
        <authorList>
            <person name="Baker B.J."/>
            <person name="Lazar C.S."/>
            <person name="Teske A.P."/>
            <person name="Dick G.J."/>
        </authorList>
    </citation>
    <scope>NUCLEOTIDE SEQUENCE [LARGE SCALE GENOMIC DNA]</scope>
    <source>
        <strain evidence="3">DG_24</strain>
    </source>
</reference>
<dbReference type="Gene3D" id="3.90.25.10">
    <property type="entry name" value="UDP-galactose 4-epimerase, domain 1"/>
    <property type="match status" value="1"/>
</dbReference>
<comment type="similarity">
    <text evidence="1">Belongs to the NAD(P)-dependent epimerase/dehydratase family.</text>
</comment>
<dbReference type="InterPro" id="IPR036291">
    <property type="entry name" value="NAD(P)-bd_dom_sf"/>
</dbReference>
<organism evidence="3 4">
    <name type="scientific">candidate division TA06 bacterium DG_24</name>
    <dbReference type="NCBI Taxonomy" id="1703770"/>
    <lineage>
        <taxon>Bacteria</taxon>
        <taxon>Bacteria division TA06</taxon>
    </lineage>
</organism>
<dbReference type="PATRIC" id="fig|1703770.3.peg.948"/>
<dbReference type="Gene3D" id="3.40.50.720">
    <property type="entry name" value="NAD(P)-binding Rossmann-like Domain"/>
    <property type="match status" value="1"/>
</dbReference>
<dbReference type="SUPFAM" id="SSF51735">
    <property type="entry name" value="NAD(P)-binding Rossmann-fold domains"/>
    <property type="match status" value="1"/>
</dbReference>
<dbReference type="EMBL" id="LIZS01000009">
    <property type="protein sequence ID" value="KPJ53964.1"/>
    <property type="molecule type" value="Genomic_DNA"/>
</dbReference>
<evidence type="ECO:0000313" key="3">
    <source>
        <dbReference type="EMBL" id="KPJ53964.1"/>
    </source>
</evidence>
<dbReference type="AlphaFoldDB" id="A0A0S7WWJ4"/>
<dbReference type="PANTHER" id="PTHR43000">
    <property type="entry name" value="DTDP-D-GLUCOSE 4,6-DEHYDRATASE-RELATED"/>
    <property type="match status" value="1"/>
</dbReference>
<sequence>MRELAGAHVFVTGGAGFVGSHVVDGLVREGAAVVVYDDFRRGRMANLEWAMANGDVKVIEGDIADRGHLAQAISGADLVSHQASLWLWECESDPREALEVNIVGTFNVLEASVEAGVVKIVMASSSSVYGEACSLPTDEDHPFNNDFFYGATKVADEQLARAFYRKYGLKYICLRYLNVYGPRQDYRSAYVSVITNFINRVAEGEPPIIFGDGNETLDLVYVEDVAKANIVALKSGLEAEVLNVASGRETTLRELADAVLEVMGSDLVPTIENRERGLVVRRWGSTEKAEALLGFRATVGVREGLRRLISWRDQDILREGGG</sequence>
<dbReference type="Proteomes" id="UP000052008">
    <property type="component" value="Unassembled WGS sequence"/>
</dbReference>
<proteinExistence type="inferred from homology"/>
<dbReference type="STRING" id="1703770.AMJ39_02510"/>
<name>A0A0S7WWJ4_UNCT6</name>
<feature type="domain" description="NAD-dependent epimerase/dehydratase" evidence="2">
    <location>
        <begin position="9"/>
        <end position="245"/>
    </location>
</feature>
<dbReference type="InterPro" id="IPR001509">
    <property type="entry name" value="Epimerase_deHydtase"/>
</dbReference>